<dbReference type="Proteomes" id="UP000472676">
    <property type="component" value="Unassembled WGS sequence"/>
</dbReference>
<accession>A0A6M2BPP2</accession>
<keyword evidence="4" id="KW-1185">Reference proteome</keyword>
<comment type="similarity">
    <text evidence="1 2">Belongs to the enoyl-CoA hydratase/isomerase family.</text>
</comment>
<dbReference type="GO" id="GO:0004300">
    <property type="term" value="F:enoyl-CoA hydratase activity"/>
    <property type="evidence" value="ECO:0007669"/>
    <property type="project" value="UniProtKB-EC"/>
</dbReference>
<dbReference type="InterPro" id="IPR014748">
    <property type="entry name" value="Enoyl-CoA_hydra_C"/>
</dbReference>
<dbReference type="Pfam" id="PF00378">
    <property type="entry name" value="ECH_1"/>
    <property type="match status" value="1"/>
</dbReference>
<dbReference type="RefSeq" id="WP_166253515.1">
    <property type="nucleotide sequence ID" value="NZ_JAAMOW010000003.1"/>
</dbReference>
<dbReference type="PANTHER" id="PTHR43802:SF1">
    <property type="entry name" value="IP11341P-RELATED"/>
    <property type="match status" value="1"/>
</dbReference>
<evidence type="ECO:0000256" key="2">
    <source>
        <dbReference type="RuleBase" id="RU003707"/>
    </source>
</evidence>
<evidence type="ECO:0000256" key="1">
    <source>
        <dbReference type="ARBA" id="ARBA00005254"/>
    </source>
</evidence>
<dbReference type="Gene3D" id="3.90.226.10">
    <property type="entry name" value="2-enoyl-CoA Hydratase, Chain A, domain 1"/>
    <property type="match status" value="1"/>
</dbReference>
<dbReference type="EMBL" id="JAAMOW010000003">
    <property type="protein sequence ID" value="NGY04334.1"/>
    <property type="molecule type" value="Genomic_DNA"/>
</dbReference>
<gene>
    <name evidence="3" type="ORF">G7Y85_06130</name>
</gene>
<protein>
    <submittedName>
        <fullName evidence="3">Enoyl-CoA hydratase</fullName>
        <ecNumber evidence="3">4.2.1.17</ecNumber>
    </submittedName>
</protein>
<comment type="caution">
    <text evidence="3">The sequence shown here is derived from an EMBL/GenBank/DDBJ whole genome shotgun (WGS) entry which is preliminary data.</text>
</comment>
<evidence type="ECO:0000313" key="3">
    <source>
        <dbReference type="EMBL" id="NGY04334.1"/>
    </source>
</evidence>
<dbReference type="PANTHER" id="PTHR43802">
    <property type="entry name" value="ENOYL-COA HYDRATASE"/>
    <property type="match status" value="1"/>
</dbReference>
<dbReference type="EC" id="4.2.1.17" evidence="3"/>
<dbReference type="InterPro" id="IPR029045">
    <property type="entry name" value="ClpP/crotonase-like_dom_sf"/>
</dbReference>
<keyword evidence="3" id="KW-0456">Lyase</keyword>
<evidence type="ECO:0000313" key="4">
    <source>
        <dbReference type="Proteomes" id="UP000472676"/>
    </source>
</evidence>
<organism evidence="3 4">
    <name type="scientific">Solimonas terrae</name>
    <dbReference type="NCBI Taxonomy" id="1396819"/>
    <lineage>
        <taxon>Bacteria</taxon>
        <taxon>Pseudomonadati</taxon>
        <taxon>Pseudomonadota</taxon>
        <taxon>Gammaproteobacteria</taxon>
        <taxon>Nevskiales</taxon>
        <taxon>Nevskiaceae</taxon>
        <taxon>Solimonas</taxon>
    </lineage>
</organism>
<dbReference type="CDD" id="cd06558">
    <property type="entry name" value="crotonase-like"/>
    <property type="match status" value="1"/>
</dbReference>
<dbReference type="Gene3D" id="1.10.12.10">
    <property type="entry name" value="Lyase 2-enoyl-coa Hydratase, Chain A, domain 2"/>
    <property type="match status" value="1"/>
</dbReference>
<reference evidence="3 4" key="1">
    <citation type="journal article" date="2014" name="Int. J. Syst. Evol. Microbiol.">
        <title>Solimonas terrae sp. nov., isolated from soil.</title>
        <authorList>
            <person name="Kim S.J."/>
            <person name="Moon J.Y."/>
            <person name="Weon H.Y."/>
            <person name="Ahn J.H."/>
            <person name="Chen W.M."/>
            <person name="Kwon S.W."/>
        </authorList>
    </citation>
    <scope>NUCLEOTIDE SEQUENCE [LARGE SCALE GENOMIC DNA]</scope>
    <source>
        <strain evidence="3 4">KIS83-12</strain>
    </source>
</reference>
<dbReference type="InterPro" id="IPR001753">
    <property type="entry name" value="Enoyl-CoA_hydra/iso"/>
</dbReference>
<proteinExistence type="inferred from homology"/>
<name>A0A6M2BPP2_9GAMM</name>
<sequence length="261" mass="28151">MQDSHYRFERIIVERREGGVVLFTINRPERMNATDDVLHREFALLPRLFDEDEEGTIAIITGAGRAFSAGGDYATIASDDNDYARKLAMTRETLQLVGSLLDCRKPIISAINGPAAGAGLALALLADISIANEDAVLCDGHTRIGLAAGDHAVLIWPLLCGLAKARLHLLTCRRIKGREAERIGLVSEAVPPADVLPRAFEIAAELAALPPLGIEFTKRSLNLWLCQAMPAFEASLGYELLTSFNPQLQARVGQVAGGAAR</sequence>
<dbReference type="PROSITE" id="PS00166">
    <property type="entry name" value="ENOYL_COA_HYDRATASE"/>
    <property type="match status" value="1"/>
</dbReference>
<dbReference type="AlphaFoldDB" id="A0A6M2BPP2"/>
<dbReference type="InterPro" id="IPR018376">
    <property type="entry name" value="Enoyl-CoA_hyd/isom_CS"/>
</dbReference>
<dbReference type="SUPFAM" id="SSF52096">
    <property type="entry name" value="ClpP/crotonase"/>
    <property type="match status" value="1"/>
</dbReference>